<keyword evidence="1" id="KW-0677">Repeat</keyword>
<dbReference type="PANTHER" id="PTHR48108:SF34">
    <property type="entry name" value="CBS DOMAIN-CONTAINING PROTEIN YHCV"/>
    <property type="match status" value="1"/>
</dbReference>
<reference evidence="4 5" key="1">
    <citation type="submission" date="2020-02" db="EMBL/GenBank/DDBJ databases">
        <authorList>
            <person name="Li X.-J."/>
            <person name="Han X.-M."/>
        </authorList>
    </citation>
    <scope>NUCLEOTIDE SEQUENCE [LARGE SCALE GENOMIC DNA]</scope>
    <source>
        <strain evidence="4 5">CCTCC AB 2017055</strain>
    </source>
</reference>
<dbReference type="PANTHER" id="PTHR48108">
    <property type="entry name" value="CBS DOMAIN-CONTAINING PROTEIN CBSX2, CHLOROPLASTIC"/>
    <property type="match status" value="1"/>
</dbReference>
<evidence type="ECO:0000256" key="1">
    <source>
        <dbReference type="ARBA" id="ARBA00022737"/>
    </source>
</evidence>
<keyword evidence="2" id="KW-0129">CBS domain</keyword>
<evidence type="ECO:0000313" key="5">
    <source>
        <dbReference type="Proteomes" id="UP000475214"/>
    </source>
</evidence>
<dbReference type="PROSITE" id="PS51371">
    <property type="entry name" value="CBS"/>
    <property type="match status" value="2"/>
</dbReference>
<evidence type="ECO:0000256" key="2">
    <source>
        <dbReference type="PROSITE-ProRule" id="PRU00703"/>
    </source>
</evidence>
<name>A0A6L9S4P6_9ACTN</name>
<dbReference type="InterPro" id="IPR046342">
    <property type="entry name" value="CBS_dom_sf"/>
</dbReference>
<feature type="domain" description="CBS" evidence="3">
    <location>
        <begin position="74"/>
        <end position="129"/>
    </location>
</feature>
<organism evidence="4 5">
    <name type="scientific">Phytoactinopolyspora halotolerans</name>
    <dbReference type="NCBI Taxonomy" id="1981512"/>
    <lineage>
        <taxon>Bacteria</taxon>
        <taxon>Bacillati</taxon>
        <taxon>Actinomycetota</taxon>
        <taxon>Actinomycetes</taxon>
        <taxon>Jiangellales</taxon>
        <taxon>Jiangellaceae</taxon>
        <taxon>Phytoactinopolyspora</taxon>
    </lineage>
</organism>
<dbReference type="InterPro" id="IPR000644">
    <property type="entry name" value="CBS_dom"/>
</dbReference>
<dbReference type="SMART" id="SM00116">
    <property type="entry name" value="CBS"/>
    <property type="match status" value="2"/>
</dbReference>
<gene>
    <name evidence="4" type="ORF">G1H10_07315</name>
</gene>
<feature type="domain" description="CBS" evidence="3">
    <location>
        <begin position="9"/>
        <end position="66"/>
    </location>
</feature>
<evidence type="ECO:0000313" key="4">
    <source>
        <dbReference type="EMBL" id="NED99976.1"/>
    </source>
</evidence>
<keyword evidence="5" id="KW-1185">Reference proteome</keyword>
<protein>
    <submittedName>
        <fullName evidence="4">CBS domain-containing protein</fullName>
    </submittedName>
</protein>
<proteinExistence type="predicted"/>
<dbReference type="RefSeq" id="WP_163734902.1">
    <property type="nucleotide sequence ID" value="NZ_JAAGOA010000004.1"/>
</dbReference>
<dbReference type="SUPFAM" id="SSF54631">
    <property type="entry name" value="CBS-domain pair"/>
    <property type="match status" value="1"/>
</dbReference>
<dbReference type="Pfam" id="PF00571">
    <property type="entry name" value="CBS"/>
    <property type="match status" value="2"/>
</dbReference>
<evidence type="ECO:0000259" key="3">
    <source>
        <dbReference type="PROSITE" id="PS51371"/>
    </source>
</evidence>
<comment type="caution">
    <text evidence="4">The sequence shown here is derived from an EMBL/GenBank/DDBJ whole genome shotgun (WGS) entry which is preliminary data.</text>
</comment>
<dbReference type="InterPro" id="IPR051462">
    <property type="entry name" value="CBS_domain-containing"/>
</dbReference>
<dbReference type="AlphaFoldDB" id="A0A6L9S4P6"/>
<dbReference type="EMBL" id="JAAGOA010000004">
    <property type="protein sequence ID" value="NED99976.1"/>
    <property type="molecule type" value="Genomic_DNA"/>
</dbReference>
<sequence length="139" mass="14772">MAQKVSEVMTGGPVTADVSTSVQQVAQMMRDQGIGDVVVTDENGVCGLVTDRDIVVRGLAVNGDPTRMTVGDICSRNLVAVNADDDIDEAVRIMREHAVRRLPVTRDQQLVGMVSIGDLAVDQDRRSALADISAAPPNT</sequence>
<dbReference type="Gene3D" id="3.10.580.10">
    <property type="entry name" value="CBS-domain"/>
    <property type="match status" value="1"/>
</dbReference>
<dbReference type="Proteomes" id="UP000475214">
    <property type="component" value="Unassembled WGS sequence"/>
</dbReference>
<accession>A0A6L9S4P6</accession>
<dbReference type="CDD" id="cd04622">
    <property type="entry name" value="CBS_pair_HRP1_like"/>
    <property type="match status" value="1"/>
</dbReference>